<dbReference type="SUPFAM" id="SSF53187">
    <property type="entry name" value="Zn-dependent exopeptidases"/>
    <property type="match status" value="1"/>
</dbReference>
<comment type="function">
    <text evidence="6">Presumably involved in the processing and regular turnover of intracellular proteins. Catalyzes the removal of unsubstituted N-terminal amino acids from various peptides.</text>
</comment>
<dbReference type="InterPro" id="IPR000819">
    <property type="entry name" value="Peptidase_M17_C"/>
</dbReference>
<dbReference type="PANTHER" id="PTHR11963:SF23">
    <property type="entry name" value="CYTOSOL AMINOPEPTIDASE"/>
    <property type="match status" value="1"/>
</dbReference>
<feature type="domain" description="Cytosol aminopeptidase" evidence="9">
    <location>
        <begin position="143"/>
        <end position="448"/>
    </location>
</feature>
<keyword evidence="2 11" id="KW-0031">Aminopeptidase</keyword>
<dbReference type="GO" id="GO:0006508">
    <property type="term" value="P:proteolysis"/>
    <property type="evidence" value="ECO:0007669"/>
    <property type="project" value="UniProtKB-KW"/>
</dbReference>
<dbReference type="Pfam" id="PF02789">
    <property type="entry name" value="Peptidase_M17_N"/>
    <property type="match status" value="1"/>
</dbReference>
<dbReference type="GO" id="GO:0005737">
    <property type="term" value="C:cytoplasm"/>
    <property type="evidence" value="ECO:0007669"/>
    <property type="project" value="InterPro"/>
</dbReference>
<evidence type="ECO:0000256" key="3">
    <source>
        <dbReference type="ARBA" id="ARBA00022670"/>
    </source>
</evidence>
<dbReference type="InterPro" id="IPR043472">
    <property type="entry name" value="Macro_dom-like"/>
</dbReference>
<dbReference type="GO" id="GO:0070006">
    <property type="term" value="F:metalloaminopeptidase activity"/>
    <property type="evidence" value="ECO:0007669"/>
    <property type="project" value="InterPro"/>
</dbReference>
<evidence type="ECO:0000256" key="6">
    <source>
        <dbReference type="ARBA" id="ARBA00049972"/>
    </source>
</evidence>
<feature type="domain" description="Peptidase M17 leucyl aminopeptidase N-terminal" evidence="10">
    <location>
        <begin position="14"/>
        <end position="113"/>
    </location>
</feature>
<dbReference type="AlphaFoldDB" id="A0A4Y9FSA3"/>
<dbReference type="RefSeq" id="WP_135115111.1">
    <property type="nucleotide sequence ID" value="NZ_JADGLL010000035.1"/>
</dbReference>
<dbReference type="PRINTS" id="PR00481">
    <property type="entry name" value="LAMNOPPTDASE"/>
</dbReference>
<evidence type="ECO:0000259" key="9">
    <source>
        <dbReference type="Pfam" id="PF00883"/>
    </source>
</evidence>
<dbReference type="SUPFAM" id="SSF52949">
    <property type="entry name" value="Macro domain-like"/>
    <property type="match status" value="1"/>
</dbReference>
<evidence type="ECO:0000259" key="10">
    <source>
        <dbReference type="Pfam" id="PF02789"/>
    </source>
</evidence>
<organism evidence="11 12">
    <name type="scientific">Microbacterium paludicola</name>
    <dbReference type="NCBI Taxonomy" id="300019"/>
    <lineage>
        <taxon>Bacteria</taxon>
        <taxon>Bacillati</taxon>
        <taxon>Actinomycetota</taxon>
        <taxon>Actinomycetes</taxon>
        <taxon>Micrococcales</taxon>
        <taxon>Microbacteriaceae</taxon>
        <taxon>Microbacterium</taxon>
    </lineage>
</organism>
<accession>A0A4Y9FSA3</accession>
<gene>
    <name evidence="11" type="ORF">E4U02_12185</name>
</gene>
<dbReference type="OrthoDB" id="9809354at2"/>
<evidence type="ECO:0000256" key="2">
    <source>
        <dbReference type="ARBA" id="ARBA00022438"/>
    </source>
</evidence>
<dbReference type="Gene3D" id="3.40.220.10">
    <property type="entry name" value="Leucine Aminopeptidase, subunit E, domain 1"/>
    <property type="match status" value="1"/>
</dbReference>
<dbReference type="EMBL" id="SPQB01000035">
    <property type="protein sequence ID" value="TFU32103.1"/>
    <property type="molecule type" value="Genomic_DNA"/>
</dbReference>
<sequence length="461" mass="48463">MSRLLPFPSSDPVDAALAPLLEAARFTGAPGQIVLVQQDDGPVALVGVGARAELTAARVRTAFAAAGRALGHLPEVVVDLGTIADGPLPRPALDRAAAEGLVLGGYAFRKHRSAAAGVATEWVPVEPSEAWREGLEIARQVTLVRDVVNEPGNVMTPAALTDHLVALAAEHGLTAVVRDAAWLADQGAGGIIAIGQGSAQHPRMVELVHKGAGGDVDLCLVGKGVTYDTGGLSLKSPDQLISMNSDMAGVAVIAHAMTFLRHVAPSLHVRAFLPIVENMPGPDAIRPGDVVTARNGKTIEILNTDFEGRTILADALSFASERKPSLLIDVATLTYGATVALGPRMGALLGNDDGVPFVERAAASSGEPMWRLPMQDWMQPTIESRIADVKNFPYQPSARAITAAMFLREFVAPGLPWAHLDIAGPSWAFEQQELSGEGATGFGMRLLVDLFSDLAARTEPR</sequence>
<comment type="similarity">
    <text evidence="1">Belongs to the peptidase M17 family.</text>
</comment>
<name>A0A4Y9FSA3_9MICO</name>
<proteinExistence type="inferred from homology"/>
<keyword evidence="12" id="KW-1185">Reference proteome</keyword>
<dbReference type="InterPro" id="IPR008283">
    <property type="entry name" value="Peptidase_M17_N"/>
</dbReference>
<keyword evidence="4" id="KW-0378">Hydrolase</keyword>
<reference evidence="11 12" key="1">
    <citation type="submission" date="2019-03" db="EMBL/GenBank/DDBJ databases">
        <title>Diversity of the mouse oral microbiome.</title>
        <authorList>
            <person name="Joseph S."/>
            <person name="Aduse-Opoku J."/>
            <person name="Curtis M."/>
            <person name="Wade W."/>
            <person name="Hashim A."/>
        </authorList>
    </citation>
    <scope>NUCLEOTIDE SEQUENCE [LARGE SCALE GENOMIC DNA]</scope>
    <source>
        <strain evidence="11 12">P1012</strain>
    </source>
</reference>
<dbReference type="Pfam" id="PF00883">
    <property type="entry name" value="Peptidase_M17"/>
    <property type="match status" value="1"/>
</dbReference>
<dbReference type="PANTHER" id="PTHR11963">
    <property type="entry name" value="LEUCINE AMINOPEPTIDASE-RELATED"/>
    <property type="match status" value="1"/>
</dbReference>
<keyword evidence="3" id="KW-0645">Protease</keyword>
<dbReference type="CDD" id="cd00433">
    <property type="entry name" value="Peptidase_M17"/>
    <property type="match status" value="1"/>
</dbReference>
<evidence type="ECO:0000313" key="12">
    <source>
        <dbReference type="Proteomes" id="UP000298358"/>
    </source>
</evidence>
<dbReference type="InterPro" id="IPR011356">
    <property type="entry name" value="Leucine_aapep/pepB"/>
</dbReference>
<protein>
    <recommendedName>
        <fullName evidence="7">Probable cytosol aminopeptidase</fullName>
    </recommendedName>
    <alternativeName>
        <fullName evidence="8">Leucine aminopeptidase</fullName>
    </alternativeName>
    <alternativeName>
        <fullName evidence="5">Leucyl aminopeptidase</fullName>
    </alternativeName>
</protein>
<dbReference type="GO" id="GO:0030145">
    <property type="term" value="F:manganese ion binding"/>
    <property type="evidence" value="ECO:0007669"/>
    <property type="project" value="InterPro"/>
</dbReference>
<evidence type="ECO:0000256" key="8">
    <source>
        <dbReference type="ARBA" id="ARBA00050061"/>
    </source>
</evidence>
<evidence type="ECO:0000256" key="7">
    <source>
        <dbReference type="ARBA" id="ARBA00050021"/>
    </source>
</evidence>
<dbReference type="Proteomes" id="UP000298358">
    <property type="component" value="Unassembled WGS sequence"/>
</dbReference>
<evidence type="ECO:0000256" key="1">
    <source>
        <dbReference type="ARBA" id="ARBA00009528"/>
    </source>
</evidence>
<evidence type="ECO:0000313" key="11">
    <source>
        <dbReference type="EMBL" id="TFU32103.1"/>
    </source>
</evidence>
<evidence type="ECO:0000256" key="5">
    <source>
        <dbReference type="ARBA" id="ARBA00033172"/>
    </source>
</evidence>
<comment type="caution">
    <text evidence="11">The sequence shown here is derived from an EMBL/GenBank/DDBJ whole genome shotgun (WGS) entry which is preliminary data.</text>
</comment>
<dbReference type="Gene3D" id="3.40.630.10">
    <property type="entry name" value="Zn peptidases"/>
    <property type="match status" value="1"/>
</dbReference>
<evidence type="ECO:0000256" key="4">
    <source>
        <dbReference type="ARBA" id="ARBA00022801"/>
    </source>
</evidence>